<feature type="transmembrane region" description="Helical" evidence="2">
    <location>
        <begin position="43"/>
        <end position="64"/>
    </location>
</feature>
<organism evidence="3 4">
    <name type="scientific">Pedococcus badiiscoriae</name>
    <dbReference type="NCBI Taxonomy" id="642776"/>
    <lineage>
        <taxon>Bacteria</taxon>
        <taxon>Bacillati</taxon>
        <taxon>Actinomycetota</taxon>
        <taxon>Actinomycetes</taxon>
        <taxon>Micrococcales</taxon>
        <taxon>Intrasporangiaceae</taxon>
        <taxon>Pedococcus</taxon>
    </lineage>
</organism>
<proteinExistence type="predicted"/>
<feature type="compositionally biased region" description="Basic and acidic residues" evidence="1">
    <location>
        <begin position="84"/>
        <end position="163"/>
    </location>
</feature>
<keyword evidence="3" id="KW-0378">Hydrolase</keyword>
<comment type="caution">
    <text evidence="3">The sequence shown here is derived from an EMBL/GenBank/DDBJ whole genome shotgun (WGS) entry which is preliminary data.</text>
</comment>
<feature type="compositionally biased region" description="Basic and acidic residues" evidence="1">
    <location>
        <begin position="277"/>
        <end position="290"/>
    </location>
</feature>
<feature type="compositionally biased region" description="Polar residues" evidence="1">
    <location>
        <begin position="230"/>
        <end position="239"/>
    </location>
</feature>
<evidence type="ECO:0000256" key="1">
    <source>
        <dbReference type="SAM" id="MobiDB-lite"/>
    </source>
</evidence>
<keyword evidence="4" id="KW-1185">Reference proteome</keyword>
<evidence type="ECO:0000256" key="2">
    <source>
        <dbReference type="SAM" id="Phobius"/>
    </source>
</evidence>
<feature type="compositionally biased region" description="Low complexity" evidence="1">
    <location>
        <begin position="190"/>
        <end position="210"/>
    </location>
</feature>
<evidence type="ECO:0000313" key="3">
    <source>
        <dbReference type="EMBL" id="NYG06596.1"/>
    </source>
</evidence>
<keyword evidence="2" id="KW-0812">Transmembrane</keyword>
<keyword evidence="2" id="KW-0472">Membrane</keyword>
<feature type="region of interest" description="Disordered" evidence="1">
    <location>
        <begin position="190"/>
        <end position="290"/>
    </location>
</feature>
<dbReference type="GO" id="GO:0006508">
    <property type="term" value="P:proteolysis"/>
    <property type="evidence" value="ECO:0007669"/>
    <property type="project" value="UniProtKB-KW"/>
</dbReference>
<protein>
    <submittedName>
        <fullName evidence="3">Membrane protein implicated in regulation of membrane protease activity</fullName>
    </submittedName>
</protein>
<sequence>MIVFGLILALLALAAGVVLFLATRSITHPVDLELAGYHWGMTPLALLVTGAVAMLLFWLGLAAIRGSVVRRRRPIREAKDAERQAKLEESIRADERARAEETHQSTLAERDRVRDEEYQTRLADRDRERDSELASREEEFAARERATEERVRADERRKVEQEFASRAAGPGAGAAAGAGVGTAAATGVGMGAAAGSAETSAASPTTDAASVETPGRHAADADTADHLGSDQPTTDSTQLLHEGDAGSRDETADGSRDETAEGGLPSDESPEPGYRTVADKIMGRDPVARD</sequence>
<dbReference type="Proteomes" id="UP000573599">
    <property type="component" value="Unassembled WGS sequence"/>
</dbReference>
<reference evidence="3 4" key="1">
    <citation type="submission" date="2020-07" db="EMBL/GenBank/DDBJ databases">
        <title>Sequencing the genomes of 1000 actinobacteria strains.</title>
        <authorList>
            <person name="Klenk H.-P."/>
        </authorList>
    </citation>
    <scope>NUCLEOTIDE SEQUENCE [LARGE SCALE GENOMIC DNA]</scope>
    <source>
        <strain evidence="3 4">DSM 23987</strain>
    </source>
</reference>
<feature type="region of interest" description="Disordered" evidence="1">
    <location>
        <begin position="84"/>
        <end position="178"/>
    </location>
</feature>
<gene>
    <name evidence="3" type="ORF">BJ986_001083</name>
</gene>
<accession>A0A852WMD7</accession>
<dbReference type="AlphaFoldDB" id="A0A852WMD7"/>
<keyword evidence="2" id="KW-1133">Transmembrane helix</keyword>
<dbReference type="EMBL" id="JACCAB010000001">
    <property type="protein sequence ID" value="NYG06596.1"/>
    <property type="molecule type" value="Genomic_DNA"/>
</dbReference>
<evidence type="ECO:0000313" key="4">
    <source>
        <dbReference type="Proteomes" id="UP000573599"/>
    </source>
</evidence>
<keyword evidence="3" id="KW-0645">Protease</keyword>
<name>A0A852WMD7_9MICO</name>
<dbReference type="GO" id="GO:0008233">
    <property type="term" value="F:peptidase activity"/>
    <property type="evidence" value="ECO:0007669"/>
    <property type="project" value="UniProtKB-KW"/>
</dbReference>
<feature type="compositionally biased region" description="Basic and acidic residues" evidence="1">
    <location>
        <begin position="214"/>
        <end position="228"/>
    </location>
</feature>
<feature type="compositionally biased region" description="Basic and acidic residues" evidence="1">
    <location>
        <begin position="241"/>
        <end position="259"/>
    </location>
</feature>
<dbReference type="RefSeq" id="WP_179421054.1">
    <property type="nucleotide sequence ID" value="NZ_JACCAB010000001.1"/>
</dbReference>